<dbReference type="AlphaFoldDB" id="A0A7I4AT88"/>
<dbReference type="InParanoid" id="A0A7I4AT88"/>
<protein>
    <submittedName>
        <fullName evidence="1">Uncharacterized protein</fullName>
    </submittedName>
</protein>
<dbReference type="EMBL" id="ABEU02000014">
    <property type="status" value="NOT_ANNOTATED_CDS"/>
    <property type="molecule type" value="Genomic_DNA"/>
</dbReference>
<keyword evidence="2" id="KW-1185">Reference proteome</keyword>
<name>A0A7I4AT88_PHYPA</name>
<evidence type="ECO:0000313" key="2">
    <source>
        <dbReference type="Proteomes" id="UP000006727"/>
    </source>
</evidence>
<reference evidence="1 2" key="1">
    <citation type="journal article" date="2008" name="Science">
        <title>The Physcomitrella genome reveals evolutionary insights into the conquest of land by plants.</title>
        <authorList>
            <person name="Rensing S."/>
            <person name="Lang D."/>
            <person name="Zimmer A."/>
            <person name="Terry A."/>
            <person name="Salamov A."/>
            <person name="Shapiro H."/>
            <person name="Nishiyama T."/>
            <person name="Perroud P.-F."/>
            <person name="Lindquist E."/>
            <person name="Kamisugi Y."/>
            <person name="Tanahashi T."/>
            <person name="Sakakibara K."/>
            <person name="Fujita T."/>
            <person name="Oishi K."/>
            <person name="Shin-I T."/>
            <person name="Kuroki Y."/>
            <person name="Toyoda A."/>
            <person name="Suzuki Y."/>
            <person name="Hashimoto A."/>
            <person name="Yamaguchi K."/>
            <person name="Sugano A."/>
            <person name="Kohara Y."/>
            <person name="Fujiyama A."/>
            <person name="Anterola A."/>
            <person name="Aoki S."/>
            <person name="Ashton N."/>
            <person name="Barbazuk W.B."/>
            <person name="Barker E."/>
            <person name="Bennetzen J."/>
            <person name="Bezanilla M."/>
            <person name="Blankenship R."/>
            <person name="Cho S.H."/>
            <person name="Dutcher S."/>
            <person name="Estelle M."/>
            <person name="Fawcett J.A."/>
            <person name="Gundlach H."/>
            <person name="Hanada K."/>
            <person name="Heyl A."/>
            <person name="Hicks K.A."/>
            <person name="Hugh J."/>
            <person name="Lohr M."/>
            <person name="Mayer K."/>
            <person name="Melkozernov A."/>
            <person name="Murata T."/>
            <person name="Nelson D."/>
            <person name="Pils B."/>
            <person name="Prigge M."/>
            <person name="Reiss B."/>
            <person name="Renner T."/>
            <person name="Rombauts S."/>
            <person name="Rushton P."/>
            <person name="Sanderfoot A."/>
            <person name="Schween G."/>
            <person name="Shiu S.-H."/>
            <person name="Stueber K."/>
            <person name="Theodoulou F.L."/>
            <person name="Tu H."/>
            <person name="Van de Peer Y."/>
            <person name="Verrier P.J."/>
            <person name="Waters E."/>
            <person name="Wood A."/>
            <person name="Yang L."/>
            <person name="Cove D."/>
            <person name="Cuming A."/>
            <person name="Hasebe M."/>
            <person name="Lucas S."/>
            <person name="Mishler D.B."/>
            <person name="Reski R."/>
            <person name="Grigoriev I."/>
            <person name="Quatrano R.S."/>
            <person name="Boore J.L."/>
        </authorList>
    </citation>
    <scope>NUCLEOTIDE SEQUENCE [LARGE SCALE GENOMIC DNA]</scope>
    <source>
        <strain evidence="1 2">cv. Gransden 2004</strain>
    </source>
</reference>
<reference evidence="1 2" key="2">
    <citation type="journal article" date="2018" name="Plant J.">
        <title>The Physcomitrella patens chromosome-scale assembly reveals moss genome structure and evolution.</title>
        <authorList>
            <person name="Lang D."/>
            <person name="Ullrich K.K."/>
            <person name="Murat F."/>
            <person name="Fuchs J."/>
            <person name="Jenkins J."/>
            <person name="Haas F.B."/>
            <person name="Piednoel M."/>
            <person name="Gundlach H."/>
            <person name="Van Bel M."/>
            <person name="Meyberg R."/>
            <person name="Vives C."/>
            <person name="Morata J."/>
            <person name="Symeonidi A."/>
            <person name="Hiss M."/>
            <person name="Muchero W."/>
            <person name="Kamisugi Y."/>
            <person name="Saleh O."/>
            <person name="Blanc G."/>
            <person name="Decker E.L."/>
            <person name="van Gessel N."/>
            <person name="Grimwood J."/>
            <person name="Hayes R.D."/>
            <person name="Graham S.W."/>
            <person name="Gunter L.E."/>
            <person name="McDaniel S.F."/>
            <person name="Hoernstein S.N.W."/>
            <person name="Larsson A."/>
            <person name="Li F.W."/>
            <person name="Perroud P.F."/>
            <person name="Phillips J."/>
            <person name="Ranjan P."/>
            <person name="Rokshar D.S."/>
            <person name="Rothfels C.J."/>
            <person name="Schneider L."/>
            <person name="Shu S."/>
            <person name="Stevenson D.W."/>
            <person name="Thummler F."/>
            <person name="Tillich M."/>
            <person name="Villarreal Aguilar J.C."/>
            <person name="Widiez T."/>
            <person name="Wong G.K."/>
            <person name="Wymore A."/>
            <person name="Zhang Y."/>
            <person name="Zimmer A.D."/>
            <person name="Quatrano R.S."/>
            <person name="Mayer K.F.X."/>
            <person name="Goodstein D."/>
            <person name="Casacuberta J.M."/>
            <person name="Vandepoele K."/>
            <person name="Reski R."/>
            <person name="Cuming A.C."/>
            <person name="Tuskan G.A."/>
            <person name="Maumus F."/>
            <person name="Salse J."/>
            <person name="Schmutz J."/>
            <person name="Rensing S.A."/>
        </authorList>
    </citation>
    <scope>NUCLEOTIDE SEQUENCE [LARGE SCALE GENOMIC DNA]</scope>
    <source>
        <strain evidence="1 2">cv. Gransden 2004</strain>
    </source>
</reference>
<sequence>MRVELLKMSRQKILFFSLSKESENTTGASLCDARVGVGDVKFEHLEVKRENPGSIAIVHESELRVLYGDGEGQGSLWCTSFVGFVSKVLLNGTVWYRRSLALKAASLQGVTVFFQTDFGIT</sequence>
<proteinExistence type="predicted"/>
<reference evidence="1" key="3">
    <citation type="submission" date="2020-12" db="UniProtKB">
        <authorList>
            <consortium name="EnsemblPlants"/>
        </authorList>
    </citation>
    <scope>IDENTIFICATION</scope>
</reference>
<dbReference type="Gramene" id="Pp3c14_22725V3.1">
    <property type="protein sequence ID" value="Pp3c14_22725V3.1"/>
    <property type="gene ID" value="Pp3c14_22725"/>
</dbReference>
<accession>A0A7I4AT88</accession>
<dbReference type="Proteomes" id="UP000006727">
    <property type="component" value="Chromosome 14"/>
</dbReference>
<evidence type="ECO:0000313" key="1">
    <source>
        <dbReference type="EnsemblPlants" id="Pp3c14_22725V3.1"/>
    </source>
</evidence>
<organism evidence="1 2">
    <name type="scientific">Physcomitrium patens</name>
    <name type="common">Spreading-leaved earth moss</name>
    <name type="synonym">Physcomitrella patens</name>
    <dbReference type="NCBI Taxonomy" id="3218"/>
    <lineage>
        <taxon>Eukaryota</taxon>
        <taxon>Viridiplantae</taxon>
        <taxon>Streptophyta</taxon>
        <taxon>Embryophyta</taxon>
        <taxon>Bryophyta</taxon>
        <taxon>Bryophytina</taxon>
        <taxon>Bryopsida</taxon>
        <taxon>Funariidae</taxon>
        <taxon>Funariales</taxon>
        <taxon>Funariaceae</taxon>
        <taxon>Physcomitrium</taxon>
    </lineage>
</organism>
<dbReference type="EnsemblPlants" id="Pp3c14_22725V3.1">
    <property type="protein sequence ID" value="Pp3c14_22725V3.1"/>
    <property type="gene ID" value="Pp3c14_22725"/>
</dbReference>